<name>A0A8D8PMS2_9HEMI</name>
<dbReference type="EMBL" id="HBUF01012682">
    <property type="protein sequence ID" value="CAG6608692.1"/>
    <property type="molecule type" value="Transcribed_RNA"/>
</dbReference>
<sequence>MATHFPDEAEWAPLYVTAGNRTRAPHIQGECSDYCIMAVMGSRHVCFYFIYKMKISTRIFRLKLTLLTPFTYELLREFFFDFSLGSKNPRIVQEPKNYS</sequence>
<proteinExistence type="predicted"/>
<protein>
    <submittedName>
        <fullName evidence="1">Uncharacterized protein</fullName>
    </submittedName>
</protein>
<reference evidence="1" key="1">
    <citation type="submission" date="2021-05" db="EMBL/GenBank/DDBJ databases">
        <authorList>
            <person name="Alioto T."/>
            <person name="Alioto T."/>
            <person name="Gomez Garrido J."/>
        </authorList>
    </citation>
    <scope>NUCLEOTIDE SEQUENCE</scope>
</reference>
<dbReference type="AlphaFoldDB" id="A0A8D8PMS2"/>
<evidence type="ECO:0000313" key="1">
    <source>
        <dbReference type="EMBL" id="CAG6608692.1"/>
    </source>
</evidence>
<organism evidence="1">
    <name type="scientific">Cacopsylla melanoneura</name>
    <dbReference type="NCBI Taxonomy" id="428564"/>
    <lineage>
        <taxon>Eukaryota</taxon>
        <taxon>Metazoa</taxon>
        <taxon>Ecdysozoa</taxon>
        <taxon>Arthropoda</taxon>
        <taxon>Hexapoda</taxon>
        <taxon>Insecta</taxon>
        <taxon>Pterygota</taxon>
        <taxon>Neoptera</taxon>
        <taxon>Paraneoptera</taxon>
        <taxon>Hemiptera</taxon>
        <taxon>Sternorrhyncha</taxon>
        <taxon>Psylloidea</taxon>
        <taxon>Psyllidae</taxon>
        <taxon>Psyllinae</taxon>
        <taxon>Cacopsylla</taxon>
    </lineage>
</organism>
<accession>A0A8D8PMS2</accession>